<proteinExistence type="predicted"/>
<dbReference type="PANTHER" id="PTHR33514:SF15">
    <property type="entry name" value="COBALT TRANSPORT PROTEIN"/>
    <property type="match status" value="1"/>
</dbReference>
<dbReference type="EMBL" id="JAUSQM010000001">
    <property type="protein sequence ID" value="MDP9823763.1"/>
    <property type="molecule type" value="Genomic_DNA"/>
</dbReference>
<dbReference type="Proteomes" id="UP001240447">
    <property type="component" value="Unassembled WGS sequence"/>
</dbReference>
<evidence type="ECO:0000256" key="5">
    <source>
        <dbReference type="SAM" id="Phobius"/>
    </source>
</evidence>
<evidence type="ECO:0000256" key="2">
    <source>
        <dbReference type="ARBA" id="ARBA00022692"/>
    </source>
</evidence>
<sequence length="363" mass="38620">MSATVRLPRELHPVAWWIWAVGIAAAASFTTNPFALLLMVAAVAWVVAARRGDHPWARSFRIYLWFGLAVVALRVVFRVLLSGGMGTVVWFELPAVPLPDWVAGVTLLGPVTRESVLAGLYEGMRLATIIICVGAANSLANPKRLLKSVPPALYEVGTAIVVAVTVVPQLADSVRRVRRARSLRGSDRGRVRGLRRIVVPVLEDALSRSLRLAAGMDTRGYGRAGQASPAQRRLTGTLMLGGLVGLCVGVYAVLDQTAPRYLAMPMVVLGSVVALAGFVSAGRRVRRTRYRPDRWRPAELAVAACGVALATAMVWLARNEPMVAYPDLLGTPVVSALMLAAILLAAVPGVLAPPAPTGAVKPA</sequence>
<dbReference type="Pfam" id="PF02361">
    <property type="entry name" value="CbiQ"/>
    <property type="match status" value="1"/>
</dbReference>
<keyword evidence="3 5" id="KW-1133">Transmembrane helix</keyword>
<gene>
    <name evidence="6" type="ORF">J2S59_003572</name>
</gene>
<feature type="transmembrane region" description="Helical" evidence="5">
    <location>
        <begin position="16"/>
        <end position="48"/>
    </location>
</feature>
<feature type="transmembrane region" description="Helical" evidence="5">
    <location>
        <begin position="60"/>
        <end position="81"/>
    </location>
</feature>
<keyword evidence="7" id="KW-1185">Reference proteome</keyword>
<keyword evidence="2 5" id="KW-0812">Transmembrane</keyword>
<evidence type="ECO:0000256" key="3">
    <source>
        <dbReference type="ARBA" id="ARBA00022989"/>
    </source>
</evidence>
<feature type="transmembrane region" description="Helical" evidence="5">
    <location>
        <begin position="152"/>
        <end position="171"/>
    </location>
</feature>
<organism evidence="6 7">
    <name type="scientific">Nocardioides massiliensis</name>
    <dbReference type="NCBI Taxonomy" id="1325935"/>
    <lineage>
        <taxon>Bacteria</taxon>
        <taxon>Bacillati</taxon>
        <taxon>Actinomycetota</taxon>
        <taxon>Actinomycetes</taxon>
        <taxon>Propionibacteriales</taxon>
        <taxon>Nocardioidaceae</taxon>
        <taxon>Nocardioides</taxon>
    </lineage>
</organism>
<feature type="transmembrane region" description="Helical" evidence="5">
    <location>
        <begin position="234"/>
        <end position="254"/>
    </location>
</feature>
<comment type="subcellular location">
    <subcellularLocation>
        <location evidence="1">Membrane</location>
        <topology evidence="1">Multi-pass membrane protein</topology>
    </subcellularLocation>
</comment>
<comment type="caution">
    <text evidence="6">The sequence shown here is derived from an EMBL/GenBank/DDBJ whole genome shotgun (WGS) entry which is preliminary data.</text>
</comment>
<dbReference type="RefSeq" id="WP_306825356.1">
    <property type="nucleotide sequence ID" value="NZ_JAUSQM010000001.1"/>
</dbReference>
<dbReference type="InterPro" id="IPR003339">
    <property type="entry name" value="ABC/ECF_trnsptr_transmembrane"/>
</dbReference>
<feature type="transmembrane region" description="Helical" evidence="5">
    <location>
        <begin position="300"/>
        <end position="317"/>
    </location>
</feature>
<protein>
    <submittedName>
        <fullName evidence="6">Energy-coupling factor transport system permease protein</fullName>
    </submittedName>
</protein>
<keyword evidence="4 5" id="KW-0472">Membrane</keyword>
<evidence type="ECO:0000256" key="1">
    <source>
        <dbReference type="ARBA" id="ARBA00004141"/>
    </source>
</evidence>
<feature type="transmembrane region" description="Helical" evidence="5">
    <location>
        <begin position="260"/>
        <end position="279"/>
    </location>
</feature>
<name>A0ABT9NTK9_9ACTN</name>
<evidence type="ECO:0000256" key="4">
    <source>
        <dbReference type="ARBA" id="ARBA00023136"/>
    </source>
</evidence>
<dbReference type="PANTHER" id="PTHR33514">
    <property type="entry name" value="PROTEIN ABCI12, CHLOROPLASTIC"/>
    <property type="match status" value="1"/>
</dbReference>
<feature type="transmembrane region" description="Helical" evidence="5">
    <location>
        <begin position="329"/>
        <end position="351"/>
    </location>
</feature>
<accession>A0ABT9NTK9</accession>
<evidence type="ECO:0000313" key="7">
    <source>
        <dbReference type="Proteomes" id="UP001240447"/>
    </source>
</evidence>
<reference evidence="6 7" key="1">
    <citation type="submission" date="2023-07" db="EMBL/GenBank/DDBJ databases">
        <title>Sequencing the genomes of 1000 actinobacteria strains.</title>
        <authorList>
            <person name="Klenk H.-P."/>
        </authorList>
    </citation>
    <scope>NUCLEOTIDE SEQUENCE [LARGE SCALE GENOMIC DNA]</scope>
    <source>
        <strain evidence="6 7">GD13</strain>
    </source>
</reference>
<evidence type="ECO:0000313" key="6">
    <source>
        <dbReference type="EMBL" id="MDP9823763.1"/>
    </source>
</evidence>